<organism evidence="1 2">
    <name type="scientific">Serendipita vermifera MAFF 305830</name>
    <dbReference type="NCBI Taxonomy" id="933852"/>
    <lineage>
        <taxon>Eukaryota</taxon>
        <taxon>Fungi</taxon>
        <taxon>Dikarya</taxon>
        <taxon>Basidiomycota</taxon>
        <taxon>Agaricomycotina</taxon>
        <taxon>Agaricomycetes</taxon>
        <taxon>Sebacinales</taxon>
        <taxon>Serendipitaceae</taxon>
        <taxon>Serendipita</taxon>
    </lineage>
</organism>
<reference evidence="1 2" key="1">
    <citation type="submission" date="2014-04" db="EMBL/GenBank/DDBJ databases">
        <authorList>
            <consortium name="DOE Joint Genome Institute"/>
            <person name="Kuo A."/>
            <person name="Zuccaro A."/>
            <person name="Kohler A."/>
            <person name="Nagy L.G."/>
            <person name="Floudas D."/>
            <person name="Copeland A."/>
            <person name="Barry K.W."/>
            <person name="Cichocki N."/>
            <person name="Veneault-Fourrey C."/>
            <person name="LaButti K."/>
            <person name="Lindquist E.A."/>
            <person name="Lipzen A."/>
            <person name="Lundell T."/>
            <person name="Morin E."/>
            <person name="Murat C."/>
            <person name="Sun H."/>
            <person name="Tunlid A."/>
            <person name="Henrissat B."/>
            <person name="Grigoriev I.V."/>
            <person name="Hibbett D.S."/>
            <person name="Martin F."/>
            <person name="Nordberg H.P."/>
            <person name="Cantor M.N."/>
            <person name="Hua S.X."/>
        </authorList>
    </citation>
    <scope>NUCLEOTIDE SEQUENCE [LARGE SCALE GENOMIC DNA]</scope>
    <source>
        <strain evidence="1 2">MAFF 305830</strain>
    </source>
</reference>
<dbReference type="AlphaFoldDB" id="A0A0C3AJ69"/>
<accession>A0A0C3AJ69</accession>
<sequence length="209" mass="23741">MYAEDQHVYMPFATDEDASGSWLQRIVYEMRRGAANSGKSDIHGMSKALDTGLWKEPLMDPVTCRTASLYFPIGPWPADIKNNAQAQVVRYAGSLMRQDVMSVQKAGHAVIKRLGYSEETLSEWSKKADEEIMDGNKRMWFRMRLAWGQRRSEQRSLATPVPSSTNDASSLETVYPYYYIYTTQEESLREAALRNRGKDLPEPPLSTSA</sequence>
<protein>
    <submittedName>
        <fullName evidence="1">Uncharacterized protein</fullName>
    </submittedName>
</protein>
<reference evidence="2" key="2">
    <citation type="submission" date="2015-01" db="EMBL/GenBank/DDBJ databases">
        <title>Evolutionary Origins and Diversification of the Mycorrhizal Mutualists.</title>
        <authorList>
            <consortium name="DOE Joint Genome Institute"/>
            <consortium name="Mycorrhizal Genomics Consortium"/>
            <person name="Kohler A."/>
            <person name="Kuo A."/>
            <person name="Nagy L.G."/>
            <person name="Floudas D."/>
            <person name="Copeland A."/>
            <person name="Barry K.W."/>
            <person name="Cichocki N."/>
            <person name="Veneault-Fourrey C."/>
            <person name="LaButti K."/>
            <person name="Lindquist E.A."/>
            <person name="Lipzen A."/>
            <person name="Lundell T."/>
            <person name="Morin E."/>
            <person name="Murat C."/>
            <person name="Riley R."/>
            <person name="Ohm R."/>
            <person name="Sun H."/>
            <person name="Tunlid A."/>
            <person name="Henrissat B."/>
            <person name="Grigoriev I.V."/>
            <person name="Hibbett D.S."/>
            <person name="Martin F."/>
        </authorList>
    </citation>
    <scope>NUCLEOTIDE SEQUENCE [LARGE SCALE GENOMIC DNA]</scope>
    <source>
        <strain evidence="2">MAFF 305830</strain>
    </source>
</reference>
<keyword evidence="2" id="KW-1185">Reference proteome</keyword>
<proteinExistence type="predicted"/>
<evidence type="ECO:0000313" key="2">
    <source>
        <dbReference type="Proteomes" id="UP000054097"/>
    </source>
</evidence>
<evidence type="ECO:0000313" key="1">
    <source>
        <dbReference type="EMBL" id="KIM19381.1"/>
    </source>
</evidence>
<dbReference type="OrthoDB" id="3161553at2759"/>
<dbReference type="EMBL" id="KN824753">
    <property type="protein sequence ID" value="KIM19381.1"/>
    <property type="molecule type" value="Genomic_DNA"/>
</dbReference>
<dbReference type="Proteomes" id="UP000054097">
    <property type="component" value="Unassembled WGS sequence"/>
</dbReference>
<gene>
    <name evidence="1" type="ORF">M408DRAFT_232904</name>
</gene>
<name>A0A0C3AJ69_SERVB</name>
<dbReference type="HOGENOM" id="CLU_1210240_0_0_1"/>